<keyword evidence="15" id="KW-1185">Reference proteome</keyword>
<keyword evidence="5 12" id="KW-0812">Transmembrane</keyword>
<organism evidence="14">
    <name type="scientific">Tuwongella immobilis</name>
    <dbReference type="NCBI Taxonomy" id="692036"/>
    <lineage>
        <taxon>Bacteria</taxon>
        <taxon>Pseudomonadati</taxon>
        <taxon>Planctomycetota</taxon>
        <taxon>Planctomycetia</taxon>
        <taxon>Gemmatales</taxon>
        <taxon>Gemmataceae</taxon>
        <taxon>Tuwongella</taxon>
    </lineage>
</organism>
<dbReference type="EMBL" id="LR593887">
    <property type="protein sequence ID" value="VTS06054.1"/>
    <property type="molecule type" value="Genomic_DNA"/>
</dbReference>
<evidence type="ECO:0000256" key="8">
    <source>
        <dbReference type="ARBA" id="ARBA00022989"/>
    </source>
</evidence>
<keyword evidence="9" id="KW-0482">Metalloprotease</keyword>
<dbReference type="Gene3D" id="2.30.42.10">
    <property type="match status" value="3"/>
</dbReference>
<evidence type="ECO:0000256" key="9">
    <source>
        <dbReference type="ARBA" id="ARBA00023049"/>
    </source>
</evidence>
<dbReference type="SUPFAM" id="SSF50156">
    <property type="entry name" value="PDZ domain-like"/>
    <property type="match status" value="2"/>
</dbReference>
<evidence type="ECO:0000256" key="6">
    <source>
        <dbReference type="ARBA" id="ARBA00022801"/>
    </source>
</evidence>
<evidence type="ECO:0000256" key="5">
    <source>
        <dbReference type="ARBA" id="ARBA00022692"/>
    </source>
</evidence>
<reference evidence="14" key="1">
    <citation type="submission" date="2019-04" db="EMBL/GenBank/DDBJ databases">
        <authorList>
            <consortium name="Science for Life Laboratories"/>
        </authorList>
    </citation>
    <scope>NUCLEOTIDE SEQUENCE</scope>
    <source>
        <strain evidence="14">MBLW1</strain>
    </source>
</reference>
<keyword evidence="10 12" id="KW-0472">Membrane</keyword>
<dbReference type="InterPro" id="IPR001478">
    <property type="entry name" value="PDZ"/>
</dbReference>
<feature type="domain" description="PDZ" evidence="13">
    <location>
        <begin position="501"/>
        <end position="555"/>
    </location>
</feature>
<evidence type="ECO:0000256" key="1">
    <source>
        <dbReference type="ARBA" id="ARBA00001947"/>
    </source>
</evidence>
<keyword evidence="4" id="KW-0645">Protease</keyword>
<comment type="similarity">
    <text evidence="3">Belongs to the peptidase M50B family.</text>
</comment>
<evidence type="ECO:0000256" key="4">
    <source>
        <dbReference type="ARBA" id="ARBA00022670"/>
    </source>
</evidence>
<dbReference type="Pfam" id="PF02163">
    <property type="entry name" value="Peptidase_M50"/>
    <property type="match status" value="1"/>
</dbReference>
<comment type="subcellular location">
    <subcellularLocation>
        <location evidence="2">Membrane</location>
        <topology evidence="2">Multi-pass membrane protein</topology>
    </subcellularLocation>
</comment>
<dbReference type="CDD" id="cd06163">
    <property type="entry name" value="S2P-M50_PDZ_RseP-like"/>
    <property type="match status" value="2"/>
</dbReference>
<evidence type="ECO:0000256" key="2">
    <source>
        <dbReference type="ARBA" id="ARBA00004141"/>
    </source>
</evidence>
<proteinExistence type="inferred from homology"/>
<dbReference type="InterPro" id="IPR004387">
    <property type="entry name" value="Pept_M50_Zn"/>
</dbReference>
<dbReference type="KEGG" id="tim:GMBLW1_48470"/>
<dbReference type="PANTHER" id="PTHR42837:SF2">
    <property type="entry name" value="MEMBRANE METALLOPROTEASE ARASP2, CHLOROPLASTIC-RELATED"/>
    <property type="match status" value="1"/>
</dbReference>
<dbReference type="GO" id="GO:0004222">
    <property type="term" value="F:metalloendopeptidase activity"/>
    <property type="evidence" value="ECO:0007669"/>
    <property type="project" value="InterPro"/>
</dbReference>
<evidence type="ECO:0000313" key="15">
    <source>
        <dbReference type="Proteomes" id="UP000464378"/>
    </source>
</evidence>
<dbReference type="InParanoid" id="A0A6C2YSA2"/>
<accession>A0A6C2YSA2</accession>
<sequence>MNKPGSPAGSNPPAAVPEPTSLSGWFAANGTSLVFTVIALVLIIVYLNVLDVIKVAIGLGLVVFIHELGHFAAAKWCDVHVKTFSIGFGPAIPGCRFQYGETTYMVALIPLGGYVQMVGQEDGKTESEEADDDTDDDPRSYRNKTVGQRMLIISAGVIMNIVLACICFLIVYPHGVKERPAVIGRVDTSSAAWESGIHTGVTIRKINGHERPWFADVQSTVMATWAGEQVRLEIDSRDNPNPREILVEPKVGPDALYPMLGITPSSSTQLEKSARPGFKPYRPGSPAAKMESPFLPGDRVIGMTDPTDPSKVTPLPTSETNDRIEMRPDYAEMLRRMVLLRDRPIQFEVVTASSSGDAAKGETRRVTVAPAATLSLGMRMQMGEITGLVADSPAVKAGVQARKADAATQTTTAGDRIVEVAVTDADGSVLRYAATPSVPPQPGKEFPLDPIRLPDQLERWAERQTQNREVKLTVLRQVGHKDERVTLTATWDDARKYDRTMVSMSNSPVPLYGLGLGYQVKAIVDAVEPGSPAEKAGVQKSDVIVGIQPQTLDEAGNAKPTRWTDVKESEWGYVFAQLQLLEVPTMQIRVSRGDQTPIELTITGEYDSTWNQVDRGMYFRDDVQIQQAHTFGEALSMGVARTLRSIRMIYTNLSAMIFGRVSTRTMSGPITIATVSYSIAGEDIWQFVLFIGLISVNLAVINFLPIPVLDGGHMVFLLYEKIRGKPAPESLQNIAVWIGLAMILSLMAFVMFLDIRRLL</sequence>
<feature type="transmembrane region" description="Helical" evidence="12">
    <location>
        <begin position="150"/>
        <end position="172"/>
    </location>
</feature>
<evidence type="ECO:0000256" key="10">
    <source>
        <dbReference type="ARBA" id="ARBA00023136"/>
    </source>
</evidence>
<feature type="region of interest" description="Disordered" evidence="11">
    <location>
        <begin position="302"/>
        <end position="321"/>
    </location>
</feature>
<dbReference type="InterPro" id="IPR008915">
    <property type="entry name" value="Peptidase_M50"/>
</dbReference>
<keyword evidence="7" id="KW-0862">Zinc</keyword>
<keyword evidence="8 12" id="KW-1133">Transmembrane helix</keyword>
<evidence type="ECO:0000256" key="12">
    <source>
        <dbReference type="SAM" id="Phobius"/>
    </source>
</evidence>
<feature type="region of interest" description="Disordered" evidence="11">
    <location>
        <begin position="122"/>
        <end position="141"/>
    </location>
</feature>
<dbReference type="NCBIfam" id="TIGR00054">
    <property type="entry name" value="RIP metalloprotease RseP"/>
    <property type="match status" value="1"/>
</dbReference>
<dbReference type="EMBL" id="LR586016">
    <property type="protein sequence ID" value="VIP04346.1"/>
    <property type="molecule type" value="Genomic_DNA"/>
</dbReference>
<evidence type="ECO:0000256" key="11">
    <source>
        <dbReference type="SAM" id="MobiDB-lite"/>
    </source>
</evidence>
<comment type="cofactor">
    <cofactor evidence="1">
        <name>Zn(2+)</name>
        <dbReference type="ChEBI" id="CHEBI:29105"/>
    </cofactor>
</comment>
<dbReference type="PANTHER" id="PTHR42837">
    <property type="entry name" value="REGULATOR OF SIGMA-E PROTEASE RSEP"/>
    <property type="match status" value="1"/>
</dbReference>
<dbReference type="GO" id="GO:0016020">
    <property type="term" value="C:membrane"/>
    <property type="evidence" value="ECO:0007669"/>
    <property type="project" value="UniProtKB-SubCell"/>
</dbReference>
<dbReference type="GO" id="GO:0006508">
    <property type="term" value="P:proteolysis"/>
    <property type="evidence" value="ECO:0007669"/>
    <property type="project" value="UniProtKB-KW"/>
</dbReference>
<evidence type="ECO:0000256" key="7">
    <source>
        <dbReference type="ARBA" id="ARBA00022833"/>
    </source>
</evidence>
<feature type="transmembrane region" description="Helical" evidence="12">
    <location>
        <begin position="730"/>
        <end position="753"/>
    </location>
</feature>
<gene>
    <name evidence="14" type="ORF">GMBLW1_48470</name>
</gene>
<dbReference type="Proteomes" id="UP000464378">
    <property type="component" value="Chromosome"/>
</dbReference>
<evidence type="ECO:0000256" key="3">
    <source>
        <dbReference type="ARBA" id="ARBA00007931"/>
    </source>
</evidence>
<evidence type="ECO:0000313" key="14">
    <source>
        <dbReference type="EMBL" id="VIP04346.1"/>
    </source>
</evidence>
<dbReference type="AlphaFoldDB" id="A0A6C2YSA2"/>
<feature type="transmembrane region" description="Helical" evidence="12">
    <location>
        <begin position="25"/>
        <end position="47"/>
    </location>
</feature>
<protein>
    <recommendedName>
        <fullName evidence="13">PDZ domain-containing protein</fullName>
    </recommendedName>
</protein>
<keyword evidence="6" id="KW-0378">Hydrolase</keyword>
<dbReference type="FunCoup" id="A0A6C2YSA2">
    <property type="interactions" value="373"/>
</dbReference>
<evidence type="ECO:0000259" key="13">
    <source>
        <dbReference type="PROSITE" id="PS50106"/>
    </source>
</evidence>
<name>A0A6C2YSA2_9BACT</name>
<dbReference type="PROSITE" id="PS50106">
    <property type="entry name" value="PDZ"/>
    <property type="match status" value="1"/>
</dbReference>
<dbReference type="InterPro" id="IPR036034">
    <property type="entry name" value="PDZ_sf"/>
</dbReference>
<feature type="region of interest" description="Disordered" evidence="11">
    <location>
        <begin position="266"/>
        <end position="291"/>
    </location>
</feature>
<feature type="transmembrane region" description="Helical" evidence="12">
    <location>
        <begin position="684"/>
        <end position="709"/>
    </location>
</feature>